<dbReference type="AlphaFoldDB" id="A0A484NJC8"/>
<dbReference type="EMBL" id="OOIL02006740">
    <property type="protein sequence ID" value="VFR01231.1"/>
    <property type="molecule type" value="Genomic_DNA"/>
</dbReference>
<evidence type="ECO:0000313" key="2">
    <source>
        <dbReference type="EMBL" id="VFR01231.1"/>
    </source>
</evidence>
<evidence type="ECO:0000256" key="1">
    <source>
        <dbReference type="SAM" id="MobiDB-lite"/>
    </source>
</evidence>
<dbReference type="Proteomes" id="UP000595140">
    <property type="component" value="Unassembled WGS sequence"/>
</dbReference>
<feature type="region of interest" description="Disordered" evidence="1">
    <location>
        <begin position="239"/>
        <end position="265"/>
    </location>
</feature>
<accession>A0A484NJC8</accession>
<keyword evidence="3" id="KW-1185">Reference proteome</keyword>
<feature type="compositionally biased region" description="Acidic residues" evidence="1">
    <location>
        <begin position="175"/>
        <end position="191"/>
    </location>
</feature>
<feature type="compositionally biased region" description="Polar residues" evidence="1">
    <location>
        <begin position="131"/>
        <end position="141"/>
    </location>
</feature>
<organism evidence="2 3">
    <name type="scientific">Cuscuta campestris</name>
    <dbReference type="NCBI Taxonomy" id="132261"/>
    <lineage>
        <taxon>Eukaryota</taxon>
        <taxon>Viridiplantae</taxon>
        <taxon>Streptophyta</taxon>
        <taxon>Embryophyta</taxon>
        <taxon>Tracheophyta</taxon>
        <taxon>Spermatophyta</taxon>
        <taxon>Magnoliopsida</taxon>
        <taxon>eudicotyledons</taxon>
        <taxon>Gunneridae</taxon>
        <taxon>Pentapetalae</taxon>
        <taxon>asterids</taxon>
        <taxon>lamiids</taxon>
        <taxon>Solanales</taxon>
        <taxon>Convolvulaceae</taxon>
        <taxon>Cuscuteae</taxon>
        <taxon>Cuscuta</taxon>
        <taxon>Cuscuta subgen. Grammica</taxon>
        <taxon>Cuscuta sect. Cleistogrammica</taxon>
    </lineage>
</organism>
<protein>
    <submittedName>
        <fullName evidence="2">Uncharacterized protein</fullName>
    </submittedName>
</protein>
<reference evidence="2 3" key="1">
    <citation type="submission" date="2018-04" db="EMBL/GenBank/DDBJ databases">
        <authorList>
            <person name="Vogel A."/>
        </authorList>
    </citation>
    <scope>NUCLEOTIDE SEQUENCE [LARGE SCALE GENOMIC DNA]</scope>
</reference>
<sequence length="293" mass="32347">MLSEQAKLKRNSLQIIMRVLCMMMGDVNVLQLIFNLSLEMIGYSESFKEAGSSLRRVLAKGEPSSVIGDEPSPVDFQQEDKSEPTVVEENKSDPQEDKSEPPVLEEDKSEPPVVEDERDFVYDDWTMAPETVNNTNGDSQMGGQPGETGDGGEDPVEDGDDEGGSETESEHAVDNGDDEGGYESENEDVVDEGGSKIKGQHVGAEGEHVDDDLYDDDYMVEVGDEDYTENAEEFNLFREGHKSYGDSEELHTESDSENGGGERYPSFDAKLDIGKGKFKVGMLFKNVDGLKWQ</sequence>
<gene>
    <name evidence="2" type="ORF">CCAM_LOCUS43006</name>
</gene>
<feature type="compositionally biased region" description="Basic and acidic residues" evidence="1">
    <location>
        <begin position="239"/>
        <end position="254"/>
    </location>
</feature>
<proteinExistence type="predicted"/>
<feature type="compositionally biased region" description="Acidic residues" evidence="1">
    <location>
        <begin position="150"/>
        <end position="167"/>
    </location>
</feature>
<feature type="region of interest" description="Disordered" evidence="1">
    <location>
        <begin position="62"/>
        <end position="213"/>
    </location>
</feature>
<feature type="compositionally biased region" description="Basic and acidic residues" evidence="1">
    <location>
        <begin position="78"/>
        <end position="110"/>
    </location>
</feature>
<evidence type="ECO:0000313" key="3">
    <source>
        <dbReference type="Proteomes" id="UP000595140"/>
    </source>
</evidence>
<name>A0A484NJC8_9ASTE</name>